<dbReference type="PROSITE" id="PS51375">
    <property type="entry name" value="PPR"/>
    <property type="match status" value="1"/>
</dbReference>
<feature type="repeat" description="PPR" evidence="2">
    <location>
        <begin position="77"/>
        <end position="111"/>
    </location>
</feature>
<dbReference type="Gene3D" id="1.25.40.10">
    <property type="entry name" value="Tetratricopeptide repeat domain"/>
    <property type="match status" value="1"/>
</dbReference>
<dbReference type="EMBL" id="BSYO01000024">
    <property type="protein sequence ID" value="GMH21962.1"/>
    <property type="molecule type" value="Genomic_DNA"/>
</dbReference>
<dbReference type="Pfam" id="PF01535">
    <property type="entry name" value="PPR"/>
    <property type="match status" value="1"/>
</dbReference>
<dbReference type="InterPro" id="IPR011990">
    <property type="entry name" value="TPR-like_helical_dom_sf"/>
</dbReference>
<gene>
    <name evidence="3" type="ORF">Nepgr_023805</name>
</gene>
<reference evidence="3" key="1">
    <citation type="submission" date="2023-05" db="EMBL/GenBank/DDBJ databases">
        <title>Nepenthes gracilis genome sequencing.</title>
        <authorList>
            <person name="Fukushima K."/>
        </authorList>
    </citation>
    <scope>NUCLEOTIDE SEQUENCE</scope>
    <source>
        <strain evidence="3">SING2019-196</strain>
    </source>
</reference>
<dbReference type="NCBIfam" id="TIGR00756">
    <property type="entry name" value="PPR"/>
    <property type="match status" value="1"/>
</dbReference>
<sequence length="135" mass="14775">MVDKRWIGILPNFVTTASILSASAQLGHLNMGKTVRCLAVRLNLEEIAVKSALLDMYAKCHAIGDARYLFDSILEKDVVAWNSLILGYYQNGYISYALQLFHRMITESDVAACALVGAANVFDIATASSLMDKQG</sequence>
<dbReference type="GO" id="GO:0009451">
    <property type="term" value="P:RNA modification"/>
    <property type="evidence" value="ECO:0007669"/>
    <property type="project" value="InterPro"/>
</dbReference>
<dbReference type="InterPro" id="IPR046960">
    <property type="entry name" value="PPR_At4g14850-like_plant"/>
</dbReference>
<name>A0AAD3T4K7_NEPGR</name>
<comment type="caution">
    <text evidence="3">The sequence shown here is derived from an EMBL/GenBank/DDBJ whole genome shotgun (WGS) entry which is preliminary data.</text>
</comment>
<dbReference type="AlphaFoldDB" id="A0AAD3T4K7"/>
<protein>
    <recommendedName>
        <fullName evidence="5">Pentatricopeptide repeat-containing protein</fullName>
    </recommendedName>
</protein>
<evidence type="ECO:0000313" key="4">
    <source>
        <dbReference type="Proteomes" id="UP001279734"/>
    </source>
</evidence>
<evidence type="ECO:0000256" key="2">
    <source>
        <dbReference type="PROSITE-ProRule" id="PRU00708"/>
    </source>
</evidence>
<keyword evidence="4" id="KW-1185">Reference proteome</keyword>
<keyword evidence="1" id="KW-0677">Repeat</keyword>
<evidence type="ECO:0008006" key="5">
    <source>
        <dbReference type="Google" id="ProtNLM"/>
    </source>
</evidence>
<dbReference type="GO" id="GO:0003723">
    <property type="term" value="F:RNA binding"/>
    <property type="evidence" value="ECO:0007669"/>
    <property type="project" value="InterPro"/>
</dbReference>
<evidence type="ECO:0000313" key="3">
    <source>
        <dbReference type="EMBL" id="GMH21962.1"/>
    </source>
</evidence>
<evidence type="ECO:0000256" key="1">
    <source>
        <dbReference type="ARBA" id="ARBA00022737"/>
    </source>
</evidence>
<dbReference type="PANTHER" id="PTHR47926">
    <property type="entry name" value="PENTATRICOPEPTIDE REPEAT-CONTAINING PROTEIN"/>
    <property type="match status" value="1"/>
</dbReference>
<accession>A0AAD3T4K7</accession>
<dbReference type="Proteomes" id="UP001279734">
    <property type="component" value="Unassembled WGS sequence"/>
</dbReference>
<organism evidence="3 4">
    <name type="scientific">Nepenthes gracilis</name>
    <name type="common">Slender pitcher plant</name>
    <dbReference type="NCBI Taxonomy" id="150966"/>
    <lineage>
        <taxon>Eukaryota</taxon>
        <taxon>Viridiplantae</taxon>
        <taxon>Streptophyta</taxon>
        <taxon>Embryophyta</taxon>
        <taxon>Tracheophyta</taxon>
        <taxon>Spermatophyta</taxon>
        <taxon>Magnoliopsida</taxon>
        <taxon>eudicotyledons</taxon>
        <taxon>Gunneridae</taxon>
        <taxon>Pentapetalae</taxon>
        <taxon>Caryophyllales</taxon>
        <taxon>Nepenthaceae</taxon>
        <taxon>Nepenthes</taxon>
    </lineage>
</organism>
<dbReference type="InterPro" id="IPR002885">
    <property type="entry name" value="PPR_rpt"/>
</dbReference>
<proteinExistence type="predicted"/>